<evidence type="ECO:0000313" key="3">
    <source>
        <dbReference type="Proteomes" id="UP001372338"/>
    </source>
</evidence>
<gene>
    <name evidence="2" type="ORF">RIF29_14574</name>
</gene>
<dbReference type="AlphaFoldDB" id="A0AAN9IDW0"/>
<feature type="region of interest" description="Disordered" evidence="1">
    <location>
        <begin position="133"/>
        <end position="153"/>
    </location>
</feature>
<dbReference type="Proteomes" id="UP001372338">
    <property type="component" value="Unassembled WGS sequence"/>
</dbReference>
<name>A0AAN9IDW0_CROPI</name>
<dbReference type="InterPro" id="IPR044792">
    <property type="entry name" value="TAR1"/>
</dbReference>
<evidence type="ECO:0000313" key="2">
    <source>
        <dbReference type="EMBL" id="KAK7273520.1"/>
    </source>
</evidence>
<comment type="caution">
    <text evidence="2">The sequence shown here is derived from an EMBL/GenBank/DDBJ whole genome shotgun (WGS) entry which is preliminary data.</text>
</comment>
<reference evidence="2 3" key="1">
    <citation type="submission" date="2024-01" db="EMBL/GenBank/DDBJ databases">
        <title>The genomes of 5 underutilized Papilionoideae crops provide insights into root nodulation and disease resistanc.</title>
        <authorList>
            <person name="Yuan L."/>
        </authorList>
    </citation>
    <scope>NUCLEOTIDE SEQUENCE [LARGE SCALE GENOMIC DNA]</scope>
    <source>
        <strain evidence="2">ZHUSHIDOU_FW_LH</strain>
        <tissue evidence="2">Leaf</tissue>
    </source>
</reference>
<organism evidence="2 3">
    <name type="scientific">Crotalaria pallida</name>
    <name type="common">Smooth rattlebox</name>
    <name type="synonym">Crotalaria striata</name>
    <dbReference type="NCBI Taxonomy" id="3830"/>
    <lineage>
        <taxon>Eukaryota</taxon>
        <taxon>Viridiplantae</taxon>
        <taxon>Streptophyta</taxon>
        <taxon>Embryophyta</taxon>
        <taxon>Tracheophyta</taxon>
        <taxon>Spermatophyta</taxon>
        <taxon>Magnoliopsida</taxon>
        <taxon>eudicotyledons</taxon>
        <taxon>Gunneridae</taxon>
        <taxon>Pentapetalae</taxon>
        <taxon>rosids</taxon>
        <taxon>fabids</taxon>
        <taxon>Fabales</taxon>
        <taxon>Fabaceae</taxon>
        <taxon>Papilionoideae</taxon>
        <taxon>50 kb inversion clade</taxon>
        <taxon>genistoids sensu lato</taxon>
        <taxon>core genistoids</taxon>
        <taxon>Crotalarieae</taxon>
        <taxon>Crotalaria</taxon>
    </lineage>
</organism>
<dbReference type="PANTHER" id="PTHR47188">
    <property type="entry name" value="PROTEIN TAR1"/>
    <property type="match status" value="1"/>
</dbReference>
<dbReference type="GO" id="GO:0043457">
    <property type="term" value="P:regulation of cellular respiration"/>
    <property type="evidence" value="ECO:0007669"/>
    <property type="project" value="InterPro"/>
</dbReference>
<evidence type="ECO:0000256" key="1">
    <source>
        <dbReference type="SAM" id="MobiDB-lite"/>
    </source>
</evidence>
<protein>
    <submittedName>
        <fullName evidence="2">Uncharacterized protein</fullName>
    </submittedName>
</protein>
<accession>A0AAN9IDW0</accession>
<proteinExistence type="predicted"/>
<dbReference type="EMBL" id="JAYWIO010000003">
    <property type="protein sequence ID" value="KAK7273520.1"/>
    <property type="molecule type" value="Genomic_DNA"/>
</dbReference>
<sequence length="214" mass="22421">MICIDGRSARAHAQGFAATVAPSYSSGPSPCPDGRVSAQLGTVTQLLVHPKSPVLLTKNGPLGALDSVERLNGAATPYGLIRTLHRRSGSVGSATHTGIPPISFLAPYGFTRPLTCTHVRLLGPCFKTGRMGSPLADARSKQVPKHAESTRTSIHNHHDDVSASMSIARAWATIAICVNPCPKSIGRPALAVPHPIEAHRRPPSASLPTISSTL</sequence>
<keyword evidence="3" id="KW-1185">Reference proteome</keyword>
<dbReference type="PANTHER" id="PTHR47188:SF1">
    <property type="entry name" value="PROTEIN TAR1"/>
    <property type="match status" value="1"/>
</dbReference>